<keyword evidence="1" id="KW-0805">Transcription regulation</keyword>
<reference evidence="5 6" key="1">
    <citation type="submission" date="2017-06" db="EMBL/GenBank/DDBJ databases">
        <title>Draft genome sequence of anaerobic fermentative bacterium Anaeromicrobium sediminis DY2726D isolated from West Pacific Ocean sediments.</title>
        <authorList>
            <person name="Zeng X."/>
        </authorList>
    </citation>
    <scope>NUCLEOTIDE SEQUENCE [LARGE SCALE GENOMIC DNA]</scope>
    <source>
        <strain evidence="5 6">DY2726D</strain>
    </source>
</reference>
<dbReference type="PROSITE" id="PS01124">
    <property type="entry name" value="HTH_ARAC_FAMILY_2"/>
    <property type="match status" value="1"/>
</dbReference>
<evidence type="ECO:0000313" key="5">
    <source>
        <dbReference type="EMBL" id="PAB60105.1"/>
    </source>
</evidence>
<evidence type="ECO:0000256" key="2">
    <source>
        <dbReference type="ARBA" id="ARBA00023125"/>
    </source>
</evidence>
<organism evidence="5 6">
    <name type="scientific">Anaeromicrobium sediminis</name>
    <dbReference type="NCBI Taxonomy" id="1478221"/>
    <lineage>
        <taxon>Bacteria</taxon>
        <taxon>Bacillati</taxon>
        <taxon>Bacillota</taxon>
        <taxon>Clostridia</taxon>
        <taxon>Peptostreptococcales</taxon>
        <taxon>Thermotaleaceae</taxon>
        <taxon>Anaeromicrobium</taxon>
    </lineage>
</organism>
<dbReference type="SUPFAM" id="SSF51215">
    <property type="entry name" value="Regulatory protein AraC"/>
    <property type="match status" value="1"/>
</dbReference>
<dbReference type="Proteomes" id="UP000216024">
    <property type="component" value="Unassembled WGS sequence"/>
</dbReference>
<evidence type="ECO:0000259" key="4">
    <source>
        <dbReference type="PROSITE" id="PS01124"/>
    </source>
</evidence>
<dbReference type="PANTHER" id="PTHR43280:SF32">
    <property type="entry name" value="TRANSCRIPTIONAL REGULATORY PROTEIN"/>
    <property type="match status" value="1"/>
</dbReference>
<protein>
    <recommendedName>
        <fullName evidence="4">HTH araC/xylS-type domain-containing protein</fullName>
    </recommendedName>
</protein>
<dbReference type="SMART" id="SM00342">
    <property type="entry name" value="HTH_ARAC"/>
    <property type="match status" value="1"/>
</dbReference>
<dbReference type="PANTHER" id="PTHR43280">
    <property type="entry name" value="ARAC-FAMILY TRANSCRIPTIONAL REGULATOR"/>
    <property type="match status" value="1"/>
</dbReference>
<evidence type="ECO:0000256" key="1">
    <source>
        <dbReference type="ARBA" id="ARBA00023015"/>
    </source>
</evidence>
<dbReference type="Gene3D" id="1.10.10.60">
    <property type="entry name" value="Homeodomain-like"/>
    <property type="match status" value="1"/>
</dbReference>
<keyword evidence="6" id="KW-1185">Reference proteome</keyword>
<proteinExistence type="predicted"/>
<dbReference type="RefSeq" id="WP_095132345.1">
    <property type="nucleotide sequence ID" value="NZ_NIBG01000004.1"/>
</dbReference>
<dbReference type="EMBL" id="NIBG01000004">
    <property type="protein sequence ID" value="PAB60105.1"/>
    <property type="molecule type" value="Genomic_DNA"/>
</dbReference>
<dbReference type="SUPFAM" id="SSF46689">
    <property type="entry name" value="Homeodomain-like"/>
    <property type="match status" value="1"/>
</dbReference>
<dbReference type="Pfam" id="PF02311">
    <property type="entry name" value="AraC_binding"/>
    <property type="match status" value="1"/>
</dbReference>
<dbReference type="InterPro" id="IPR003313">
    <property type="entry name" value="AraC-bd"/>
</dbReference>
<dbReference type="GO" id="GO:0003700">
    <property type="term" value="F:DNA-binding transcription factor activity"/>
    <property type="evidence" value="ECO:0007669"/>
    <property type="project" value="InterPro"/>
</dbReference>
<sequence length="290" mass="34296">MDTIKRINFKRPEHKSFDFEIVGLQEFLKTRPTKHISKAFRLNFYSISYITSGKGAHEIDFKVYDFKTGDMIFIAQNQVHRFFPDTEATGYIIMFTEDYLYTNSEMNIHDFLDHFNMPLYNPIIETDVSEEASNRVLIDLIYKEYKAAHSTVKAQLLKSLFRSFMLTIRRFKKIDEQRETSGVYKRFVEFKNLVDIHFKEKKTVGEYAKIMLVSQKTINQATRTVVDLSAKQFIIDRILLEIKRYLSQGELTINEISDLMGFDEPSNLTKFFKRYEGVSPKEFRTEYFGN</sequence>
<feature type="domain" description="HTH araC/xylS-type" evidence="4">
    <location>
        <begin position="188"/>
        <end position="286"/>
    </location>
</feature>
<dbReference type="InterPro" id="IPR014710">
    <property type="entry name" value="RmlC-like_jellyroll"/>
</dbReference>
<dbReference type="OrthoDB" id="9813413at2"/>
<keyword evidence="3" id="KW-0804">Transcription</keyword>
<dbReference type="AlphaFoldDB" id="A0A267MML0"/>
<name>A0A267MML0_9FIRM</name>
<accession>A0A267MML0</accession>
<dbReference type="GO" id="GO:0043565">
    <property type="term" value="F:sequence-specific DNA binding"/>
    <property type="evidence" value="ECO:0007669"/>
    <property type="project" value="InterPro"/>
</dbReference>
<evidence type="ECO:0000313" key="6">
    <source>
        <dbReference type="Proteomes" id="UP000216024"/>
    </source>
</evidence>
<dbReference type="InterPro" id="IPR037923">
    <property type="entry name" value="HTH-like"/>
</dbReference>
<keyword evidence="2" id="KW-0238">DNA-binding</keyword>
<comment type="caution">
    <text evidence="5">The sequence shown here is derived from an EMBL/GenBank/DDBJ whole genome shotgun (WGS) entry which is preliminary data.</text>
</comment>
<dbReference type="Gene3D" id="2.60.120.10">
    <property type="entry name" value="Jelly Rolls"/>
    <property type="match status" value="1"/>
</dbReference>
<evidence type="ECO:0000256" key="3">
    <source>
        <dbReference type="ARBA" id="ARBA00023163"/>
    </source>
</evidence>
<dbReference type="Pfam" id="PF12833">
    <property type="entry name" value="HTH_18"/>
    <property type="match status" value="1"/>
</dbReference>
<gene>
    <name evidence="5" type="ORF">CCE28_06950</name>
</gene>
<dbReference type="InterPro" id="IPR009057">
    <property type="entry name" value="Homeodomain-like_sf"/>
</dbReference>
<dbReference type="InterPro" id="IPR018060">
    <property type="entry name" value="HTH_AraC"/>
</dbReference>